<accession>A0A6G0TPY2</accession>
<sequence>MVICNNTQKVTLGYKYRVSTHNIKYFEHLLNCNDPIETFTWTRIEPNLNECTTPSKQEVELQIRRLKNYKSPGEDGIQDEIMKMLNEDSLTHIYRLLTHIWEKEVLPEGWNFAVVCLIHKKGNPQICNNYRGIALLNVVYKILSYCILDKVKPIAEEINNRLGRTCMTEIRTTIEKNPIGKRPLGRPRLRWEDYLKRYAESVEPVVPWRVAAENRDRWREIGLALYTQW</sequence>
<organism evidence="1 2">
    <name type="scientific">Aphis glycines</name>
    <name type="common">Soybean aphid</name>
    <dbReference type="NCBI Taxonomy" id="307491"/>
    <lineage>
        <taxon>Eukaryota</taxon>
        <taxon>Metazoa</taxon>
        <taxon>Ecdysozoa</taxon>
        <taxon>Arthropoda</taxon>
        <taxon>Hexapoda</taxon>
        <taxon>Insecta</taxon>
        <taxon>Pterygota</taxon>
        <taxon>Neoptera</taxon>
        <taxon>Paraneoptera</taxon>
        <taxon>Hemiptera</taxon>
        <taxon>Sternorrhyncha</taxon>
        <taxon>Aphidomorpha</taxon>
        <taxon>Aphidoidea</taxon>
        <taxon>Aphididae</taxon>
        <taxon>Aphidini</taxon>
        <taxon>Aphis</taxon>
        <taxon>Aphis</taxon>
    </lineage>
</organism>
<evidence type="ECO:0000313" key="1">
    <source>
        <dbReference type="EMBL" id="KAE9536792.1"/>
    </source>
</evidence>
<keyword evidence="2" id="KW-1185">Reference proteome</keyword>
<comment type="caution">
    <text evidence="1">The sequence shown here is derived from an EMBL/GenBank/DDBJ whole genome shotgun (WGS) entry which is preliminary data.</text>
</comment>
<dbReference type="OrthoDB" id="6630206at2759"/>
<dbReference type="PANTHER" id="PTHR19446">
    <property type="entry name" value="REVERSE TRANSCRIPTASES"/>
    <property type="match status" value="1"/>
</dbReference>
<reference evidence="1 2" key="1">
    <citation type="submission" date="2019-08" db="EMBL/GenBank/DDBJ databases">
        <title>The genome of the soybean aphid Biotype 1, its phylome, world population structure and adaptation to the North American continent.</title>
        <authorList>
            <person name="Giordano R."/>
            <person name="Donthu R.K."/>
            <person name="Hernandez A.G."/>
            <person name="Wright C.L."/>
            <person name="Zimin A.V."/>
        </authorList>
    </citation>
    <scope>NUCLEOTIDE SEQUENCE [LARGE SCALE GENOMIC DNA]</scope>
    <source>
        <tissue evidence="1">Whole aphids</tissue>
    </source>
</reference>
<gene>
    <name evidence="1" type="ORF">AGLY_006854</name>
</gene>
<name>A0A6G0TPY2_APHGL</name>
<dbReference type="AlphaFoldDB" id="A0A6G0TPY2"/>
<evidence type="ECO:0008006" key="3">
    <source>
        <dbReference type="Google" id="ProtNLM"/>
    </source>
</evidence>
<protein>
    <recommendedName>
        <fullName evidence="3">Reverse transcriptase domain-containing protein</fullName>
    </recommendedName>
</protein>
<dbReference type="EMBL" id="VYZN01000020">
    <property type="protein sequence ID" value="KAE9536792.1"/>
    <property type="molecule type" value="Genomic_DNA"/>
</dbReference>
<dbReference type="Proteomes" id="UP000475862">
    <property type="component" value="Unassembled WGS sequence"/>
</dbReference>
<evidence type="ECO:0000313" key="2">
    <source>
        <dbReference type="Proteomes" id="UP000475862"/>
    </source>
</evidence>
<proteinExistence type="predicted"/>